<proteinExistence type="predicted"/>
<sequence length="255" mass="28041">MAKRNSIPLTFAEQQERTRAANEARAIKRAQKEAEAQGVAQKEQPETNALLRERRAEVARLKAQGADVNVDKNTNEVLGAWRRDVFTILRNRHGKPTNGYPKGRPALSQRAYEAFRGHETDIHLSEGASGGERRPDFIRATCEGAPGQNVTQEAIDAAGRVKKTLLGLSPTDARLLTALMTGEKALARNWRQTVEAETGETADESQAARIRALGENLIHARGVATAKAIIPANDRPALEPHQQKVTWFRGADFGR</sequence>
<organism evidence="2 3">
    <name type="scientific">Brevundimonas vesicularis</name>
    <name type="common">Pseudomonas vesicularis</name>
    <dbReference type="NCBI Taxonomy" id="41276"/>
    <lineage>
        <taxon>Bacteria</taxon>
        <taxon>Pseudomonadati</taxon>
        <taxon>Pseudomonadota</taxon>
        <taxon>Alphaproteobacteria</taxon>
        <taxon>Caulobacterales</taxon>
        <taxon>Caulobacteraceae</taxon>
        <taxon>Brevundimonas</taxon>
    </lineage>
</organism>
<comment type="caution">
    <text evidence="2">The sequence shown here is derived from an EMBL/GenBank/DDBJ whole genome shotgun (WGS) entry which is preliminary data.</text>
</comment>
<dbReference type="RefSeq" id="WP_184278471.1">
    <property type="nucleotide sequence ID" value="NZ_JACHLJ010000001.1"/>
</dbReference>
<feature type="region of interest" description="Disordered" evidence="1">
    <location>
        <begin position="1"/>
        <end position="49"/>
    </location>
</feature>
<dbReference type="AlphaFoldDB" id="A0A7W9FST5"/>
<dbReference type="EMBL" id="JACHLJ010000001">
    <property type="protein sequence ID" value="MBB5770872.1"/>
    <property type="molecule type" value="Genomic_DNA"/>
</dbReference>
<protein>
    <submittedName>
        <fullName evidence="2">Uncharacterized protein</fullName>
    </submittedName>
</protein>
<gene>
    <name evidence="2" type="ORF">HNP47_000841</name>
</gene>
<evidence type="ECO:0000256" key="1">
    <source>
        <dbReference type="SAM" id="MobiDB-lite"/>
    </source>
</evidence>
<evidence type="ECO:0000313" key="2">
    <source>
        <dbReference type="EMBL" id="MBB5770872.1"/>
    </source>
</evidence>
<reference evidence="2 3" key="1">
    <citation type="submission" date="2020-08" db="EMBL/GenBank/DDBJ databases">
        <title>Functional genomics of gut bacteria from endangered species of beetles.</title>
        <authorList>
            <person name="Carlos-Shanley C."/>
        </authorList>
    </citation>
    <scope>NUCLEOTIDE SEQUENCE [LARGE SCALE GENOMIC DNA]</scope>
    <source>
        <strain evidence="2 3">S00192</strain>
    </source>
</reference>
<name>A0A7W9FST5_BREVE</name>
<accession>A0A7W9FST5</accession>
<evidence type="ECO:0000313" key="3">
    <source>
        <dbReference type="Proteomes" id="UP000556201"/>
    </source>
</evidence>
<feature type="compositionally biased region" description="Basic and acidic residues" evidence="1">
    <location>
        <begin position="14"/>
        <end position="35"/>
    </location>
</feature>
<dbReference type="Proteomes" id="UP000556201">
    <property type="component" value="Unassembled WGS sequence"/>
</dbReference>